<gene>
    <name evidence="10" type="ORF">A3D50_02435</name>
</gene>
<keyword evidence="7 8" id="KW-0472">Membrane</keyword>
<reference evidence="10 11" key="1">
    <citation type="journal article" date="2016" name="Nat. Commun.">
        <title>Thousands of microbial genomes shed light on interconnected biogeochemical processes in an aquifer system.</title>
        <authorList>
            <person name="Anantharaman K."/>
            <person name="Brown C.T."/>
            <person name="Hug L.A."/>
            <person name="Sharon I."/>
            <person name="Castelle C.J."/>
            <person name="Probst A.J."/>
            <person name="Thomas B.C."/>
            <person name="Singh A."/>
            <person name="Wilkins M.J."/>
            <person name="Karaoz U."/>
            <person name="Brodie E.L."/>
            <person name="Williams K.H."/>
            <person name="Hubbard S.S."/>
            <person name="Banfield J.F."/>
        </authorList>
    </citation>
    <scope>NUCLEOTIDE SEQUENCE [LARGE SCALE GENOMIC DNA]</scope>
</reference>
<sequence length="405" mass="44383">MAHFTFKAKKSSGEIYSGESDASDRYDLYHMIRENGEEVVSVEEHSQRLIPGLGGLHGIFKRVKTIEKINFARNLGSMLQAGLALSRALSVLERQTRNKTFKAIVASLIAEIGKGMTLSDALSKHPLVFSRLFISMVHAGEQSGTLAESLKVVAMQMDNAHALERRVKGALIYPAVIVCVMVIIAILMFVFVVPTLLKTFVELNVPLPLTTRLVLNTSNIFQDYWLVILAVFILIVAGAYWAIKTPTGKSLIQALILRIPVIGLLIREVNAARTGRTLSSLLNSGVDVVESVNITADVLQNVHFKAVLEQARDAIKKGELMSSVFNSHTDLYPVFLVEMMSVGEETGKIGEMLLGVAVYYEDDVAQKTKDMSTIIEPVLMIVIAAAVGFFAIAMISPMYSLVNAI</sequence>
<feature type="domain" description="Type II secretion system protein GspF" evidence="9">
    <location>
        <begin position="71"/>
        <end position="194"/>
    </location>
</feature>
<evidence type="ECO:0000256" key="8">
    <source>
        <dbReference type="SAM" id="Phobius"/>
    </source>
</evidence>
<evidence type="ECO:0000256" key="3">
    <source>
        <dbReference type="ARBA" id="ARBA00022475"/>
    </source>
</evidence>
<keyword evidence="5 8" id="KW-0812">Transmembrane</keyword>
<comment type="caution">
    <text evidence="10">The sequence shown here is derived from an EMBL/GenBank/DDBJ whole genome shotgun (WGS) entry which is preliminary data.</text>
</comment>
<dbReference type="GO" id="GO:0005886">
    <property type="term" value="C:plasma membrane"/>
    <property type="evidence" value="ECO:0007669"/>
    <property type="project" value="UniProtKB-SubCell"/>
</dbReference>
<evidence type="ECO:0000256" key="6">
    <source>
        <dbReference type="ARBA" id="ARBA00022989"/>
    </source>
</evidence>
<proteinExistence type="inferred from homology"/>
<feature type="domain" description="Type II secretion system protein GspF" evidence="9">
    <location>
        <begin position="276"/>
        <end position="397"/>
    </location>
</feature>
<evidence type="ECO:0000256" key="2">
    <source>
        <dbReference type="ARBA" id="ARBA00005745"/>
    </source>
</evidence>
<dbReference type="PANTHER" id="PTHR30012">
    <property type="entry name" value="GENERAL SECRETION PATHWAY PROTEIN"/>
    <property type="match status" value="1"/>
</dbReference>
<comment type="similarity">
    <text evidence="2">Belongs to the GSP F family.</text>
</comment>
<keyword evidence="3" id="KW-1003">Cell membrane</keyword>
<evidence type="ECO:0000256" key="7">
    <source>
        <dbReference type="ARBA" id="ARBA00023136"/>
    </source>
</evidence>
<keyword evidence="6 8" id="KW-1133">Transmembrane helix</keyword>
<comment type="subcellular location">
    <subcellularLocation>
        <location evidence="1">Cell inner membrane</location>
        <topology evidence="1">Multi-pass membrane protein</topology>
    </subcellularLocation>
</comment>
<evidence type="ECO:0000256" key="4">
    <source>
        <dbReference type="ARBA" id="ARBA00022519"/>
    </source>
</evidence>
<feature type="transmembrane region" description="Helical" evidence="8">
    <location>
        <begin position="224"/>
        <end position="243"/>
    </location>
</feature>
<dbReference type="InterPro" id="IPR042094">
    <property type="entry name" value="T2SS_GspF_sf"/>
</dbReference>
<accession>A0A1G2MLN9</accession>
<dbReference type="PANTHER" id="PTHR30012:SF0">
    <property type="entry name" value="TYPE II SECRETION SYSTEM PROTEIN F-RELATED"/>
    <property type="match status" value="1"/>
</dbReference>
<dbReference type="InterPro" id="IPR003004">
    <property type="entry name" value="GspF/PilC"/>
</dbReference>
<protein>
    <recommendedName>
        <fullName evidence="9">Type II secretion system protein GspF domain-containing protein</fullName>
    </recommendedName>
</protein>
<evidence type="ECO:0000313" key="11">
    <source>
        <dbReference type="Proteomes" id="UP000178413"/>
    </source>
</evidence>
<dbReference type="STRING" id="1802308.A3D50_02435"/>
<dbReference type="EMBL" id="MHRM01000015">
    <property type="protein sequence ID" value="OHA23922.1"/>
    <property type="molecule type" value="Genomic_DNA"/>
</dbReference>
<evidence type="ECO:0000256" key="1">
    <source>
        <dbReference type="ARBA" id="ARBA00004429"/>
    </source>
</evidence>
<organism evidence="10 11">
    <name type="scientific">Candidatus Taylorbacteria bacterium RIFCSPHIGHO2_02_FULL_44_12</name>
    <dbReference type="NCBI Taxonomy" id="1802308"/>
    <lineage>
        <taxon>Bacteria</taxon>
        <taxon>Candidatus Tayloriibacteriota</taxon>
    </lineage>
</organism>
<dbReference type="Proteomes" id="UP000178413">
    <property type="component" value="Unassembled WGS sequence"/>
</dbReference>
<dbReference type="InterPro" id="IPR018076">
    <property type="entry name" value="T2SS_GspF_dom"/>
</dbReference>
<evidence type="ECO:0000259" key="9">
    <source>
        <dbReference type="Pfam" id="PF00482"/>
    </source>
</evidence>
<feature type="transmembrane region" description="Helical" evidence="8">
    <location>
        <begin position="378"/>
        <end position="399"/>
    </location>
</feature>
<dbReference type="Gene3D" id="1.20.81.30">
    <property type="entry name" value="Type II secretion system (T2SS), domain F"/>
    <property type="match status" value="2"/>
</dbReference>
<name>A0A1G2MLN9_9BACT</name>
<dbReference type="FunFam" id="1.20.81.30:FF:000001">
    <property type="entry name" value="Type II secretion system protein F"/>
    <property type="match status" value="1"/>
</dbReference>
<evidence type="ECO:0000313" key="10">
    <source>
        <dbReference type="EMBL" id="OHA23922.1"/>
    </source>
</evidence>
<feature type="transmembrane region" description="Helical" evidence="8">
    <location>
        <begin position="171"/>
        <end position="197"/>
    </location>
</feature>
<keyword evidence="4" id="KW-0997">Cell inner membrane</keyword>
<dbReference type="Pfam" id="PF00482">
    <property type="entry name" value="T2SSF"/>
    <property type="match status" value="2"/>
</dbReference>
<dbReference type="PRINTS" id="PR00812">
    <property type="entry name" value="BCTERIALGSPF"/>
</dbReference>
<evidence type="ECO:0000256" key="5">
    <source>
        <dbReference type="ARBA" id="ARBA00022692"/>
    </source>
</evidence>
<dbReference type="AlphaFoldDB" id="A0A1G2MLN9"/>